<comment type="caution">
    <text evidence="5">The sequence shown here is derived from an EMBL/GenBank/DDBJ whole genome shotgun (WGS) entry which is preliminary data.</text>
</comment>
<dbReference type="RefSeq" id="WP_183669219.1">
    <property type="nucleotide sequence ID" value="NZ_BMPB01000003.1"/>
</dbReference>
<proteinExistence type="inferred from homology"/>
<dbReference type="PRINTS" id="PR00081">
    <property type="entry name" value="GDHRDH"/>
</dbReference>
<evidence type="ECO:0000313" key="6">
    <source>
        <dbReference type="Proteomes" id="UP000533637"/>
    </source>
</evidence>
<keyword evidence="6" id="KW-1185">Reference proteome</keyword>
<evidence type="ECO:0000256" key="3">
    <source>
        <dbReference type="RuleBase" id="RU000363"/>
    </source>
</evidence>
<comment type="similarity">
    <text evidence="1 3">Belongs to the short-chain dehydrogenases/reductases (SDR) family.</text>
</comment>
<dbReference type="Pfam" id="PF00106">
    <property type="entry name" value="adh_short"/>
    <property type="match status" value="1"/>
</dbReference>
<dbReference type="Proteomes" id="UP000533637">
    <property type="component" value="Unassembled WGS sequence"/>
</dbReference>
<dbReference type="PANTHER" id="PTHR43976">
    <property type="entry name" value="SHORT CHAIN DEHYDROGENASE"/>
    <property type="match status" value="1"/>
</dbReference>
<accession>A0ABR6KHR2</accession>
<dbReference type="InterPro" id="IPR020904">
    <property type="entry name" value="Sc_DH/Rdtase_CS"/>
</dbReference>
<dbReference type="EMBL" id="JACHOC010000002">
    <property type="protein sequence ID" value="MBB4621048.1"/>
    <property type="molecule type" value="Genomic_DNA"/>
</dbReference>
<keyword evidence="4" id="KW-0472">Membrane</keyword>
<evidence type="ECO:0000256" key="2">
    <source>
        <dbReference type="ARBA" id="ARBA00023002"/>
    </source>
</evidence>
<evidence type="ECO:0000256" key="4">
    <source>
        <dbReference type="SAM" id="Phobius"/>
    </source>
</evidence>
<dbReference type="Gene3D" id="3.40.50.720">
    <property type="entry name" value="NAD(P)-binding Rossmann-like Domain"/>
    <property type="match status" value="1"/>
</dbReference>
<gene>
    <name evidence="5" type="ORF">GGQ57_000942</name>
</gene>
<organism evidence="5 6">
    <name type="scientific">Parabacteroides faecis</name>
    <dbReference type="NCBI Taxonomy" id="1217282"/>
    <lineage>
        <taxon>Bacteria</taxon>
        <taxon>Pseudomonadati</taxon>
        <taxon>Bacteroidota</taxon>
        <taxon>Bacteroidia</taxon>
        <taxon>Bacteroidales</taxon>
        <taxon>Tannerellaceae</taxon>
        <taxon>Parabacteroides</taxon>
    </lineage>
</organism>
<reference evidence="5 6" key="1">
    <citation type="submission" date="2020-08" db="EMBL/GenBank/DDBJ databases">
        <title>Genomic Encyclopedia of Type Strains, Phase IV (KMG-IV): sequencing the most valuable type-strain genomes for metagenomic binning, comparative biology and taxonomic classification.</title>
        <authorList>
            <person name="Goeker M."/>
        </authorList>
    </citation>
    <scope>NUCLEOTIDE SEQUENCE [LARGE SCALE GENOMIC DNA]</scope>
    <source>
        <strain evidence="5 6">DSM 102983</strain>
    </source>
</reference>
<sequence length="275" mass="30351">MKRTNPSGSRQVILITGASSGIGKATANLLVQQGYTVYGTSRKASESTNGVRMLTMDVTQPASIQQAVEQILSEQGRIDILINNAGLGISGALELETDEEIGKQMDTNFMGVVRMCKAVIPIMRKERKGFIINISSIGGLIAVPFQGFYSASKFAVEGYSEALQHEVRPFGIRVCLVEPGDFYTNFTANRGISSATLDNPDYREVFGRVINAFEKMEKNGAHPDKLAHAILRLIRSSRPPFRCKTGPIEQVLFACCKSWLPEKFVHWVVRTGYRL</sequence>
<dbReference type="SUPFAM" id="SSF51735">
    <property type="entry name" value="NAD(P)-binding Rossmann-fold domains"/>
    <property type="match status" value="1"/>
</dbReference>
<keyword evidence="2" id="KW-0560">Oxidoreductase</keyword>
<dbReference type="PRINTS" id="PR00080">
    <property type="entry name" value="SDRFAMILY"/>
</dbReference>
<dbReference type="InterPro" id="IPR051911">
    <property type="entry name" value="SDR_oxidoreductase"/>
</dbReference>
<name>A0ABR6KHR2_9BACT</name>
<feature type="transmembrane region" description="Helical" evidence="4">
    <location>
        <begin position="130"/>
        <end position="149"/>
    </location>
</feature>
<dbReference type="InterPro" id="IPR036291">
    <property type="entry name" value="NAD(P)-bd_dom_sf"/>
</dbReference>
<dbReference type="PROSITE" id="PS00061">
    <property type="entry name" value="ADH_SHORT"/>
    <property type="match status" value="1"/>
</dbReference>
<protein>
    <submittedName>
        <fullName evidence="5">NAD(P)-dependent dehydrogenase (Short-subunit alcohol dehydrogenase family)</fullName>
    </submittedName>
</protein>
<keyword evidence="4" id="KW-0812">Transmembrane</keyword>
<keyword evidence="4" id="KW-1133">Transmembrane helix</keyword>
<dbReference type="PANTHER" id="PTHR43976:SF16">
    <property type="entry name" value="SHORT-CHAIN DEHYDROGENASE_REDUCTASE FAMILY PROTEIN"/>
    <property type="match status" value="1"/>
</dbReference>
<evidence type="ECO:0000313" key="5">
    <source>
        <dbReference type="EMBL" id="MBB4621048.1"/>
    </source>
</evidence>
<evidence type="ECO:0000256" key="1">
    <source>
        <dbReference type="ARBA" id="ARBA00006484"/>
    </source>
</evidence>
<dbReference type="CDD" id="cd05374">
    <property type="entry name" value="17beta-HSD-like_SDR_c"/>
    <property type="match status" value="1"/>
</dbReference>
<dbReference type="InterPro" id="IPR002347">
    <property type="entry name" value="SDR_fam"/>
</dbReference>